<reference evidence="2 3" key="1">
    <citation type="journal article" date="2020" name="Nature">
        <title>Six reference-quality genomes reveal evolution of bat adaptations.</title>
        <authorList>
            <person name="Jebb D."/>
            <person name="Huang Z."/>
            <person name="Pippel M."/>
            <person name="Hughes G.M."/>
            <person name="Lavrichenko K."/>
            <person name="Devanna P."/>
            <person name="Winkler S."/>
            <person name="Jermiin L.S."/>
            <person name="Skirmuntt E.C."/>
            <person name="Katzourakis A."/>
            <person name="Burkitt-Gray L."/>
            <person name="Ray D.A."/>
            <person name="Sullivan K.A.M."/>
            <person name="Roscito J.G."/>
            <person name="Kirilenko B.M."/>
            <person name="Davalos L.M."/>
            <person name="Corthals A.P."/>
            <person name="Power M.L."/>
            <person name="Jones G."/>
            <person name="Ransome R.D."/>
            <person name="Dechmann D.K.N."/>
            <person name="Locatelli A.G."/>
            <person name="Puechmaille S.J."/>
            <person name="Fedrigo O."/>
            <person name="Jarvis E.D."/>
            <person name="Hiller M."/>
            <person name="Vernes S.C."/>
            <person name="Myers E.W."/>
            <person name="Teeling E.C."/>
        </authorList>
    </citation>
    <scope>NUCLEOTIDE SEQUENCE [LARGE SCALE GENOMIC DNA]</scope>
    <source>
        <strain evidence="2">Bat1K_MPI-CBG_1</strain>
    </source>
</reference>
<evidence type="ECO:0000313" key="3">
    <source>
        <dbReference type="Proteomes" id="UP000664940"/>
    </source>
</evidence>
<dbReference type="EMBL" id="JABVXQ010000003">
    <property type="protein sequence ID" value="KAF6120007.1"/>
    <property type="molecule type" value="Genomic_DNA"/>
</dbReference>
<proteinExistence type="predicted"/>
<name>A0A834EMW1_9CHIR</name>
<comment type="caution">
    <text evidence="2">The sequence shown here is derived from an EMBL/GenBank/DDBJ whole genome shotgun (WGS) entry which is preliminary data.</text>
</comment>
<gene>
    <name evidence="2" type="ORF">HJG60_010344</name>
</gene>
<protein>
    <submittedName>
        <fullName evidence="2">Uncharacterized protein</fullName>
    </submittedName>
</protein>
<sequence>MGLLPPGQPASLQSKGSMTERREKARETGSTPFCNLDSEAISHHFCHIVLIRSKSPGQPTLDWRGDLHKDINARRQGSLGTSSEAACHGRKALVLLSSLPPGQRIQKGIHYTCSSMPTNWVNEFSEGGNSGERL</sequence>
<organism evidence="2 3">
    <name type="scientific">Phyllostomus discolor</name>
    <name type="common">pale spear-nosed bat</name>
    <dbReference type="NCBI Taxonomy" id="89673"/>
    <lineage>
        <taxon>Eukaryota</taxon>
        <taxon>Metazoa</taxon>
        <taxon>Chordata</taxon>
        <taxon>Craniata</taxon>
        <taxon>Vertebrata</taxon>
        <taxon>Euteleostomi</taxon>
        <taxon>Mammalia</taxon>
        <taxon>Eutheria</taxon>
        <taxon>Laurasiatheria</taxon>
        <taxon>Chiroptera</taxon>
        <taxon>Yangochiroptera</taxon>
        <taxon>Phyllostomidae</taxon>
        <taxon>Phyllostominae</taxon>
        <taxon>Phyllostomus</taxon>
    </lineage>
</organism>
<dbReference type="AlphaFoldDB" id="A0A834EMW1"/>
<accession>A0A834EMW1</accession>
<feature type="compositionally biased region" description="Basic and acidic residues" evidence="1">
    <location>
        <begin position="18"/>
        <end position="27"/>
    </location>
</feature>
<evidence type="ECO:0000313" key="2">
    <source>
        <dbReference type="EMBL" id="KAF6120007.1"/>
    </source>
</evidence>
<dbReference type="Proteomes" id="UP000664940">
    <property type="component" value="Unassembled WGS sequence"/>
</dbReference>
<feature type="region of interest" description="Disordered" evidence="1">
    <location>
        <begin position="1"/>
        <end position="32"/>
    </location>
</feature>
<evidence type="ECO:0000256" key="1">
    <source>
        <dbReference type="SAM" id="MobiDB-lite"/>
    </source>
</evidence>